<organism evidence="1 2">
    <name type="scientific">Photobacterium leiognathi lrivu.4.1</name>
    <dbReference type="NCBI Taxonomy" id="1248232"/>
    <lineage>
        <taxon>Bacteria</taxon>
        <taxon>Pseudomonadati</taxon>
        <taxon>Pseudomonadota</taxon>
        <taxon>Gammaproteobacteria</taxon>
        <taxon>Vibrionales</taxon>
        <taxon>Vibrionaceae</taxon>
        <taxon>Photobacterium</taxon>
    </lineage>
</organism>
<evidence type="ECO:0000313" key="1">
    <source>
        <dbReference type="EMBL" id="GAD31360.1"/>
    </source>
</evidence>
<dbReference type="EMBL" id="DF196820">
    <property type="protein sequence ID" value="GAD31360.1"/>
    <property type="molecule type" value="Genomic_DNA"/>
</dbReference>
<dbReference type="AlphaFoldDB" id="V5F2B2"/>
<accession>V5F2B2</accession>
<dbReference type="Proteomes" id="UP000030675">
    <property type="component" value="Unassembled WGS sequence"/>
</dbReference>
<dbReference type="RefSeq" id="WP_023934191.1">
    <property type="nucleotide sequence ID" value="NZ_DF196820.1"/>
</dbReference>
<dbReference type="HOGENOM" id="CLU_1601139_0_0_6"/>
<evidence type="ECO:0000313" key="2">
    <source>
        <dbReference type="Proteomes" id="UP000030675"/>
    </source>
</evidence>
<dbReference type="eggNOG" id="ENOG5031Q3S">
    <property type="taxonomic scope" value="Bacteria"/>
</dbReference>
<proteinExistence type="predicted"/>
<protein>
    <submittedName>
        <fullName evidence="1">Uncharacterized protein</fullName>
    </submittedName>
</protein>
<reference evidence="2" key="1">
    <citation type="submission" date="2012-12" db="EMBL/GenBank/DDBJ databases">
        <title>Genome Sequence of Photobacterium leiognathi lrivu.4.1.</title>
        <authorList>
            <person name="Urbanczyk H."/>
            <person name="Ogura Y."/>
            <person name="Hayashi T."/>
            <person name="Dunlap P.V."/>
        </authorList>
    </citation>
    <scope>NUCLEOTIDE SEQUENCE [LARGE SCALE GENOMIC DNA]</scope>
    <source>
        <strain evidence="2">lrivu.4.1</strain>
    </source>
</reference>
<name>V5F2B2_PHOLE</name>
<sequence length="166" mass="18417">MIHRQRGMTLTGVILALTVASIILAATLPAWLGANTTVEQTNEIERAIIDVTTHVDDVIADYLSTSHCLSPPTVNINRLSLRPETRVALPHLALALTTSQHVLLNYQLRFELASAEMANAVMQSLSTHQRWITRHNQQLTVTTPVNINDSFQQTLHLNPNTGCYET</sequence>
<gene>
    <name evidence="1" type="ORF">PLEI_3018</name>
</gene>